<dbReference type="EMBL" id="BAAAPO010000037">
    <property type="protein sequence ID" value="GAA1798786.1"/>
    <property type="molecule type" value="Genomic_DNA"/>
</dbReference>
<evidence type="ECO:0000313" key="2">
    <source>
        <dbReference type="Proteomes" id="UP001499938"/>
    </source>
</evidence>
<sequence length="97" mass="10784">MFPELDGNGACILGDEPMPKLLGMPDSTPAERLRIALDLFDLGVEMTRARLMREHPDWTPEQVQEGVTAWLRDRPGAELGDCVGRLASPERIQRITG</sequence>
<dbReference type="RefSeq" id="WP_344085419.1">
    <property type="nucleotide sequence ID" value="NZ_BAAAPO010000037.1"/>
</dbReference>
<comment type="caution">
    <text evidence="1">The sequence shown here is derived from an EMBL/GenBank/DDBJ whole genome shotgun (WGS) entry which is preliminary data.</text>
</comment>
<keyword evidence="2" id="KW-1185">Reference proteome</keyword>
<accession>A0ABP4Y552</accession>
<organism evidence="1 2">
    <name type="scientific">Nostocoides veronense</name>
    <dbReference type="NCBI Taxonomy" id="330836"/>
    <lineage>
        <taxon>Bacteria</taxon>
        <taxon>Bacillati</taxon>
        <taxon>Actinomycetota</taxon>
        <taxon>Actinomycetes</taxon>
        <taxon>Micrococcales</taxon>
        <taxon>Intrasporangiaceae</taxon>
        <taxon>Nostocoides</taxon>
    </lineage>
</organism>
<dbReference type="Proteomes" id="UP001499938">
    <property type="component" value="Unassembled WGS sequence"/>
</dbReference>
<reference evidence="2" key="1">
    <citation type="journal article" date="2019" name="Int. J. Syst. Evol. Microbiol.">
        <title>The Global Catalogue of Microorganisms (GCM) 10K type strain sequencing project: providing services to taxonomists for standard genome sequencing and annotation.</title>
        <authorList>
            <consortium name="The Broad Institute Genomics Platform"/>
            <consortium name="The Broad Institute Genome Sequencing Center for Infectious Disease"/>
            <person name="Wu L."/>
            <person name="Ma J."/>
        </authorList>
    </citation>
    <scope>NUCLEOTIDE SEQUENCE [LARGE SCALE GENOMIC DNA]</scope>
    <source>
        <strain evidence="2">JCM 15592</strain>
    </source>
</reference>
<dbReference type="Pfam" id="PF18993">
    <property type="entry name" value="Rv0078B"/>
    <property type="match status" value="1"/>
</dbReference>
<evidence type="ECO:0000313" key="1">
    <source>
        <dbReference type="EMBL" id="GAA1798786.1"/>
    </source>
</evidence>
<proteinExistence type="predicted"/>
<gene>
    <name evidence="1" type="ORF">GCM10009811_23530</name>
</gene>
<name>A0ABP4Y552_9MICO</name>
<dbReference type="InterPro" id="IPR044054">
    <property type="entry name" value="Rv0078B"/>
</dbReference>
<protein>
    <submittedName>
        <fullName evidence="1">Uncharacterized protein</fullName>
    </submittedName>
</protein>